<dbReference type="PROSITE" id="PS51296">
    <property type="entry name" value="RIESKE"/>
    <property type="match status" value="1"/>
</dbReference>
<keyword evidence="14" id="KW-1185">Reference proteome</keyword>
<dbReference type="InterPro" id="IPR050584">
    <property type="entry name" value="Cholesterol_7-desaturase"/>
</dbReference>
<comment type="caution">
    <text evidence="13">The sequence shown here is derived from an EMBL/GenBank/DDBJ whole genome shotgun (WGS) entry which is preliminary data.</text>
</comment>
<evidence type="ECO:0000256" key="8">
    <source>
        <dbReference type="ARBA" id="ARBA00023004"/>
    </source>
</evidence>
<proteinExistence type="predicted"/>
<keyword evidence="8" id="KW-0408">Iron</keyword>
<accession>A0A8T2VKK3</accession>
<evidence type="ECO:0000313" key="14">
    <source>
        <dbReference type="Proteomes" id="UP000825935"/>
    </source>
</evidence>
<dbReference type="GO" id="GO:0016020">
    <property type="term" value="C:membrane"/>
    <property type="evidence" value="ECO:0007669"/>
    <property type="project" value="UniProtKB-SubCell"/>
</dbReference>
<sequence>MPFHAAPLWINTRMASFCNGSAERLTTPVIWQEPCILWSHWKPNVSIILGKKGALCRKATKRSEYGEQNYGLVHTHNGWYPVAATNNLYKALPNAVPILGRDPVVWWDKHGLCGQAWKDECPRRSVALSKGRINERGHVECSGHGWSFAPSAGSRTLNDRETSEDDAQV</sequence>
<name>A0A8T2VKK3_CERRI</name>
<evidence type="ECO:0000256" key="4">
    <source>
        <dbReference type="ARBA" id="ARBA00022723"/>
    </source>
</evidence>
<dbReference type="InterPro" id="IPR017941">
    <property type="entry name" value="Rieske_2Fe-2S"/>
</dbReference>
<reference evidence="13" key="1">
    <citation type="submission" date="2021-08" db="EMBL/GenBank/DDBJ databases">
        <title>WGS assembly of Ceratopteris richardii.</title>
        <authorList>
            <person name="Marchant D.B."/>
            <person name="Chen G."/>
            <person name="Jenkins J."/>
            <person name="Shu S."/>
            <person name="Leebens-Mack J."/>
            <person name="Grimwood J."/>
            <person name="Schmutz J."/>
            <person name="Soltis P."/>
            <person name="Soltis D."/>
            <person name="Chen Z.-H."/>
        </authorList>
    </citation>
    <scope>NUCLEOTIDE SEQUENCE</scope>
    <source>
        <strain evidence="13">Whitten #5841</strain>
        <tissue evidence="13">Leaf</tissue>
    </source>
</reference>
<dbReference type="AlphaFoldDB" id="A0A8T2VKK3"/>
<evidence type="ECO:0000256" key="5">
    <source>
        <dbReference type="ARBA" id="ARBA00022946"/>
    </source>
</evidence>
<evidence type="ECO:0000256" key="3">
    <source>
        <dbReference type="ARBA" id="ARBA00022714"/>
    </source>
</evidence>
<dbReference type="OrthoDB" id="427950at2759"/>
<keyword evidence="3" id="KW-0001">2Fe-2S</keyword>
<evidence type="ECO:0000259" key="12">
    <source>
        <dbReference type="PROSITE" id="PS51296"/>
    </source>
</evidence>
<evidence type="ECO:0000256" key="9">
    <source>
        <dbReference type="ARBA" id="ARBA00023014"/>
    </source>
</evidence>
<evidence type="ECO:0000256" key="10">
    <source>
        <dbReference type="ARBA" id="ARBA00023136"/>
    </source>
</evidence>
<gene>
    <name evidence="13" type="ORF">KP509_01G051200</name>
</gene>
<keyword evidence="2" id="KW-0812">Transmembrane</keyword>
<keyword evidence="7" id="KW-0560">Oxidoreductase</keyword>
<dbReference type="InterPro" id="IPR036922">
    <property type="entry name" value="Rieske_2Fe-2S_sf"/>
</dbReference>
<protein>
    <recommendedName>
        <fullName evidence="12">Rieske domain-containing protein</fullName>
    </recommendedName>
</protein>
<dbReference type="PANTHER" id="PTHR21266">
    <property type="entry name" value="IRON-SULFUR DOMAIN CONTAINING PROTEIN"/>
    <property type="match status" value="1"/>
</dbReference>
<evidence type="ECO:0000256" key="7">
    <source>
        <dbReference type="ARBA" id="ARBA00023002"/>
    </source>
</evidence>
<keyword evidence="4" id="KW-0479">Metal-binding</keyword>
<dbReference type="Proteomes" id="UP000825935">
    <property type="component" value="Chromosome 1"/>
</dbReference>
<evidence type="ECO:0000256" key="2">
    <source>
        <dbReference type="ARBA" id="ARBA00022692"/>
    </source>
</evidence>
<dbReference type="GO" id="GO:0051537">
    <property type="term" value="F:2 iron, 2 sulfur cluster binding"/>
    <property type="evidence" value="ECO:0007669"/>
    <property type="project" value="UniProtKB-KW"/>
</dbReference>
<organism evidence="13 14">
    <name type="scientific">Ceratopteris richardii</name>
    <name type="common">Triangle waterfern</name>
    <dbReference type="NCBI Taxonomy" id="49495"/>
    <lineage>
        <taxon>Eukaryota</taxon>
        <taxon>Viridiplantae</taxon>
        <taxon>Streptophyta</taxon>
        <taxon>Embryophyta</taxon>
        <taxon>Tracheophyta</taxon>
        <taxon>Polypodiopsida</taxon>
        <taxon>Polypodiidae</taxon>
        <taxon>Polypodiales</taxon>
        <taxon>Pteridineae</taxon>
        <taxon>Pteridaceae</taxon>
        <taxon>Parkerioideae</taxon>
        <taxon>Ceratopteris</taxon>
    </lineage>
</organism>
<feature type="region of interest" description="Disordered" evidence="11">
    <location>
        <begin position="150"/>
        <end position="169"/>
    </location>
</feature>
<dbReference type="EMBL" id="CM035406">
    <property type="protein sequence ID" value="KAH7446316.1"/>
    <property type="molecule type" value="Genomic_DNA"/>
</dbReference>
<keyword evidence="9" id="KW-0411">Iron-sulfur</keyword>
<feature type="domain" description="Rieske" evidence="12">
    <location>
        <begin position="79"/>
        <end position="169"/>
    </location>
</feature>
<dbReference type="GO" id="GO:0046872">
    <property type="term" value="F:metal ion binding"/>
    <property type="evidence" value="ECO:0007669"/>
    <property type="project" value="UniProtKB-KW"/>
</dbReference>
<evidence type="ECO:0000256" key="11">
    <source>
        <dbReference type="SAM" id="MobiDB-lite"/>
    </source>
</evidence>
<dbReference type="PANTHER" id="PTHR21266:SF32">
    <property type="entry name" value="CHOLESTEROL 7-DESATURASE NVD"/>
    <property type="match status" value="1"/>
</dbReference>
<evidence type="ECO:0000313" key="13">
    <source>
        <dbReference type="EMBL" id="KAH7446316.1"/>
    </source>
</evidence>
<dbReference type="SUPFAM" id="SSF50022">
    <property type="entry name" value="ISP domain"/>
    <property type="match status" value="1"/>
</dbReference>
<comment type="subcellular location">
    <subcellularLocation>
        <location evidence="1">Membrane</location>
    </subcellularLocation>
</comment>
<keyword evidence="10" id="KW-0472">Membrane</keyword>
<evidence type="ECO:0000256" key="1">
    <source>
        <dbReference type="ARBA" id="ARBA00004370"/>
    </source>
</evidence>
<keyword evidence="5" id="KW-0809">Transit peptide</keyword>
<dbReference type="Gene3D" id="2.102.10.10">
    <property type="entry name" value="Rieske [2Fe-2S] iron-sulphur domain"/>
    <property type="match status" value="1"/>
</dbReference>
<evidence type="ECO:0000256" key="6">
    <source>
        <dbReference type="ARBA" id="ARBA00022989"/>
    </source>
</evidence>
<dbReference type="GO" id="GO:0005737">
    <property type="term" value="C:cytoplasm"/>
    <property type="evidence" value="ECO:0007669"/>
    <property type="project" value="TreeGrafter"/>
</dbReference>
<keyword evidence="6" id="KW-1133">Transmembrane helix</keyword>
<dbReference type="Pfam" id="PF00355">
    <property type="entry name" value="Rieske"/>
    <property type="match status" value="1"/>
</dbReference>
<dbReference type="GO" id="GO:0016491">
    <property type="term" value="F:oxidoreductase activity"/>
    <property type="evidence" value="ECO:0007669"/>
    <property type="project" value="UniProtKB-KW"/>
</dbReference>